<proteinExistence type="predicted"/>
<evidence type="ECO:0000256" key="2">
    <source>
        <dbReference type="SAM" id="Phobius"/>
    </source>
</evidence>
<keyword evidence="2" id="KW-1133">Transmembrane helix</keyword>
<dbReference type="OrthoDB" id="2624308at2759"/>
<evidence type="ECO:0000313" key="4">
    <source>
        <dbReference type="Proteomes" id="UP000326565"/>
    </source>
</evidence>
<accession>A0A5N5WHQ1</accession>
<organism evidence="3 4">
    <name type="scientific">Aspergillus leporis</name>
    <dbReference type="NCBI Taxonomy" id="41062"/>
    <lineage>
        <taxon>Eukaryota</taxon>
        <taxon>Fungi</taxon>
        <taxon>Dikarya</taxon>
        <taxon>Ascomycota</taxon>
        <taxon>Pezizomycotina</taxon>
        <taxon>Eurotiomycetes</taxon>
        <taxon>Eurotiomycetidae</taxon>
        <taxon>Eurotiales</taxon>
        <taxon>Aspergillaceae</taxon>
        <taxon>Aspergillus</taxon>
        <taxon>Aspergillus subgen. Circumdati</taxon>
    </lineage>
</organism>
<name>A0A5N5WHQ1_9EURO</name>
<protein>
    <recommendedName>
        <fullName evidence="5">3-hydroxyisobutyrate dehydrogenase protein</fullName>
    </recommendedName>
</protein>
<reference evidence="3 4" key="1">
    <citation type="submission" date="2019-04" db="EMBL/GenBank/DDBJ databases">
        <title>Friends and foes A comparative genomics study of 23 Aspergillus species from section Flavi.</title>
        <authorList>
            <consortium name="DOE Joint Genome Institute"/>
            <person name="Kjaerbolling I."/>
            <person name="Vesth T."/>
            <person name="Frisvad J.C."/>
            <person name="Nybo J.L."/>
            <person name="Theobald S."/>
            <person name="Kildgaard S."/>
            <person name="Isbrandt T."/>
            <person name="Kuo A."/>
            <person name="Sato A."/>
            <person name="Lyhne E.K."/>
            <person name="Kogle M.E."/>
            <person name="Wiebenga A."/>
            <person name="Kun R.S."/>
            <person name="Lubbers R.J."/>
            <person name="Makela M.R."/>
            <person name="Barry K."/>
            <person name="Chovatia M."/>
            <person name="Clum A."/>
            <person name="Daum C."/>
            <person name="Haridas S."/>
            <person name="He G."/>
            <person name="LaButti K."/>
            <person name="Lipzen A."/>
            <person name="Mondo S."/>
            <person name="Riley R."/>
            <person name="Salamov A."/>
            <person name="Simmons B.A."/>
            <person name="Magnuson J.K."/>
            <person name="Henrissat B."/>
            <person name="Mortensen U.H."/>
            <person name="Larsen T.O."/>
            <person name="Devries R.P."/>
            <person name="Grigoriev I.V."/>
            <person name="Machida M."/>
            <person name="Baker S.E."/>
            <person name="Andersen M.R."/>
        </authorList>
    </citation>
    <scope>NUCLEOTIDE SEQUENCE [LARGE SCALE GENOMIC DNA]</scope>
    <source>
        <strain evidence="3 4">CBS 151.66</strain>
    </source>
</reference>
<feature type="transmembrane region" description="Helical" evidence="2">
    <location>
        <begin position="594"/>
        <end position="621"/>
    </location>
</feature>
<dbReference type="AlphaFoldDB" id="A0A5N5WHQ1"/>
<evidence type="ECO:0000256" key="1">
    <source>
        <dbReference type="SAM" id="MobiDB-lite"/>
    </source>
</evidence>
<feature type="region of interest" description="Disordered" evidence="1">
    <location>
        <begin position="1"/>
        <end position="25"/>
    </location>
</feature>
<keyword evidence="2" id="KW-0472">Membrane</keyword>
<keyword evidence="2" id="KW-0812">Transmembrane</keyword>
<dbReference type="EMBL" id="ML732448">
    <property type="protein sequence ID" value="KAB8067759.1"/>
    <property type="molecule type" value="Genomic_DNA"/>
</dbReference>
<evidence type="ECO:0000313" key="3">
    <source>
        <dbReference type="EMBL" id="KAB8067759.1"/>
    </source>
</evidence>
<dbReference type="Proteomes" id="UP000326565">
    <property type="component" value="Unassembled WGS sequence"/>
</dbReference>
<feature type="compositionally biased region" description="Basic and acidic residues" evidence="1">
    <location>
        <begin position="8"/>
        <end position="22"/>
    </location>
</feature>
<sequence>MQYRSRQHAVDEGDRYQGHVDDEGGDAYFHPTLPSRYTSSSRNTISRSNWRIPGLKKFSPVGYGKLKWSRIHSFQEPGVRYRASTPFRHKDCLGREWNGLEDDRYLSATDGRLSQLIVQATEETCNGPRNSTWARTRIRNPIPIMLRVMLWVLRDQLERNTHASKLEMCLKWTPSCLAIFLLLFVPADLGGEVRNNGLYEQFKYHYWGYAAISSNPLEHPPSTASLVSINRETNPISERPLRPRYLCFLKNGRGIQIRKVSEWEAEHVEDCSLQYLFVAYTSEQFSHKSDEDMEALHCIAEAATRRASVQAYWIACSCMPVEEMSEDLYRISDVVRGSHSLAIIVGPPVEGRFSRSYSTRELLRQWGKRMWTFPEVLLSPNTHAISIYTRDRDMESFRLVRKRNFPAEVWDDAPDSRQLVDHYESSVILGSLELISISLKCMETRIIKTYHDGDMSYVLMGLLRRRPRVDSRNSAFQAFCRLSLSNDSNCLLERMICLLPRASHQPWHTIDDFWDRDLWDIDPHCQVVGVGAEDAVILSGAFGSSIRWKAFTPVNLRLRNTIKRTVTRVALRAVPAWFVLGAFMLAVGKSKGGATWGVFTGVGWLFMGVTIIIVALSPYLLSFLYVGKTWSAQPWLFGFEGYMSIEDTEAALFGINLNRLQWSPYGSELSRHREIRGECVGVDPTSDTKVNEIVSRCRRADYGQMKVFTLVDTHTMVVTLFRAVRPPVALLLCGSEGGMQRALLCSYDWKSQTLYRETVLRMDTLALERMPRVDRFRLGLQRPLSETDSTVSYLGGVEDPV</sequence>
<evidence type="ECO:0008006" key="5">
    <source>
        <dbReference type="Google" id="ProtNLM"/>
    </source>
</evidence>
<gene>
    <name evidence="3" type="ORF">BDV29DRAFT_199947</name>
</gene>
<keyword evidence="4" id="KW-1185">Reference proteome</keyword>
<feature type="transmembrane region" description="Helical" evidence="2">
    <location>
        <begin position="569"/>
        <end position="588"/>
    </location>
</feature>